<sequence>MSTQCPLAGYSYTMGSYSGGLYGDGGLPPRNLMV</sequence>
<proteinExistence type="predicted"/>
<reference evidence="1" key="2">
    <citation type="journal article" date="2015" name="Data Brief">
        <title>Shoot transcriptome of the giant reed, Arundo donax.</title>
        <authorList>
            <person name="Barrero R.A."/>
            <person name="Guerrero F.D."/>
            <person name="Moolhuijzen P."/>
            <person name="Goolsby J.A."/>
            <person name="Tidwell J."/>
            <person name="Bellgard S.E."/>
            <person name="Bellgard M.I."/>
        </authorList>
    </citation>
    <scope>NUCLEOTIDE SEQUENCE</scope>
    <source>
        <tissue evidence="1">Shoot tissue taken approximately 20 cm above the soil surface</tissue>
    </source>
</reference>
<dbReference type="AlphaFoldDB" id="A0A0A8Z9U4"/>
<protein>
    <submittedName>
        <fullName evidence="1">Uncharacterized protein</fullName>
    </submittedName>
</protein>
<accession>A0A0A8Z9U4</accession>
<name>A0A0A8Z9U4_ARUDO</name>
<organism evidence="1">
    <name type="scientific">Arundo donax</name>
    <name type="common">Giant reed</name>
    <name type="synonym">Donax arundinaceus</name>
    <dbReference type="NCBI Taxonomy" id="35708"/>
    <lineage>
        <taxon>Eukaryota</taxon>
        <taxon>Viridiplantae</taxon>
        <taxon>Streptophyta</taxon>
        <taxon>Embryophyta</taxon>
        <taxon>Tracheophyta</taxon>
        <taxon>Spermatophyta</taxon>
        <taxon>Magnoliopsida</taxon>
        <taxon>Liliopsida</taxon>
        <taxon>Poales</taxon>
        <taxon>Poaceae</taxon>
        <taxon>PACMAD clade</taxon>
        <taxon>Arundinoideae</taxon>
        <taxon>Arundineae</taxon>
        <taxon>Arundo</taxon>
    </lineage>
</organism>
<evidence type="ECO:0000313" key="1">
    <source>
        <dbReference type="EMBL" id="JAD31597.1"/>
    </source>
</evidence>
<dbReference type="EMBL" id="GBRH01266298">
    <property type="protein sequence ID" value="JAD31597.1"/>
    <property type="molecule type" value="Transcribed_RNA"/>
</dbReference>
<reference evidence="1" key="1">
    <citation type="submission" date="2014-09" db="EMBL/GenBank/DDBJ databases">
        <authorList>
            <person name="Magalhaes I.L.F."/>
            <person name="Oliveira U."/>
            <person name="Santos F.R."/>
            <person name="Vidigal T.H.D.A."/>
            <person name="Brescovit A.D."/>
            <person name="Santos A.J."/>
        </authorList>
    </citation>
    <scope>NUCLEOTIDE SEQUENCE</scope>
    <source>
        <tissue evidence="1">Shoot tissue taken approximately 20 cm above the soil surface</tissue>
    </source>
</reference>